<evidence type="ECO:0000256" key="6">
    <source>
        <dbReference type="SAM" id="MobiDB-lite"/>
    </source>
</evidence>
<dbReference type="PANTHER" id="PTHR19321">
    <property type="entry name" value="PROTEIN REGULATOR OF CYTOKINESIS 1 PRC1-RELATED"/>
    <property type="match status" value="1"/>
</dbReference>
<evidence type="ECO:0000256" key="3">
    <source>
        <dbReference type="ARBA" id="ARBA00022701"/>
    </source>
</evidence>
<dbReference type="InterPro" id="IPR007145">
    <property type="entry name" value="MAP65_Ase1_PRC1"/>
</dbReference>
<comment type="similarity">
    <text evidence="2">Belongs to the MAP65/ASE1 family.</text>
</comment>
<reference evidence="7 8" key="1">
    <citation type="submission" date="2021-05" db="EMBL/GenBank/DDBJ databases">
        <title>Genome Assembly of Synthetic Allotetraploid Brassica napus Reveals Homoeologous Exchanges between Subgenomes.</title>
        <authorList>
            <person name="Davis J.T."/>
        </authorList>
    </citation>
    <scope>NUCLEOTIDE SEQUENCE [LARGE SCALE GENOMIC DNA]</scope>
    <source>
        <strain evidence="8">cv. Da-Ae</strain>
        <tissue evidence="7">Seedling</tissue>
    </source>
</reference>
<name>A0ABQ8DMH3_BRANA</name>
<keyword evidence="3" id="KW-0493">Microtubule</keyword>
<sequence>MAIIEDIDAELAHGSSTLLLPGGQPPGEQPPVEVQEAPPLPHAQYGGRILFGCSLFGCNHVVEAKGQRYCSANHQNIAEILSSQDQAYVVVDGFFVKDSRERCFQIVLALLKRVEDNLGSGLPLIKNKDDTIFHSHPRDWSFISSAFLDGESDRSWLFFHSKSNPNFKTFYTEGQRVRWSRSRRFLHKYLAFEGIKSTVAYLRPDYEKKSDVRVGEGDPFGLKGWALIEYFYKAQSLFCLSFSSEKNNGIFSTVKESTQKRVRSDPGESSAGADVSDFDSTQLSDCISILEDRLESAKLEALVREPIIVAVGELMHAKREEEWFSEFNKRGNLFNLLTGDETTIERAAIARILVSKIPSMIVSLTGIVESWETERGTSFLYDKHLLLDLLNEEKQKL</sequence>
<dbReference type="PANTHER" id="PTHR19321:SF33">
    <property type="entry name" value="(RAPE) HYPOTHETICAL PROTEIN"/>
    <property type="match status" value="1"/>
</dbReference>
<evidence type="ECO:0000256" key="2">
    <source>
        <dbReference type="ARBA" id="ARBA00006187"/>
    </source>
</evidence>
<accession>A0ABQ8DMH3</accession>
<feature type="region of interest" description="Disordered" evidence="6">
    <location>
        <begin position="256"/>
        <end position="276"/>
    </location>
</feature>
<dbReference type="Gene3D" id="1.20.58.1520">
    <property type="match status" value="1"/>
</dbReference>
<evidence type="ECO:0000256" key="1">
    <source>
        <dbReference type="ARBA" id="ARBA00004245"/>
    </source>
</evidence>
<dbReference type="EMBL" id="JAGKQM010000004">
    <property type="protein sequence ID" value="KAH0929918.1"/>
    <property type="molecule type" value="Genomic_DNA"/>
</dbReference>
<gene>
    <name evidence="7" type="ORF">HID58_015645</name>
</gene>
<dbReference type="Proteomes" id="UP000824890">
    <property type="component" value="Unassembled WGS sequence"/>
</dbReference>
<keyword evidence="4" id="KW-0175">Coiled coil</keyword>
<comment type="caution">
    <text evidence="7">The sequence shown here is derived from an EMBL/GenBank/DDBJ whole genome shotgun (WGS) entry which is preliminary data.</text>
</comment>
<evidence type="ECO:0000313" key="8">
    <source>
        <dbReference type="Proteomes" id="UP000824890"/>
    </source>
</evidence>
<evidence type="ECO:0000313" key="7">
    <source>
        <dbReference type="EMBL" id="KAH0929918.1"/>
    </source>
</evidence>
<proteinExistence type="inferred from homology"/>
<keyword evidence="5" id="KW-0963">Cytoplasm</keyword>
<feature type="compositionally biased region" description="Basic and acidic residues" evidence="6">
    <location>
        <begin position="257"/>
        <end position="266"/>
    </location>
</feature>
<keyword evidence="5" id="KW-0206">Cytoskeleton</keyword>
<comment type="subcellular location">
    <subcellularLocation>
        <location evidence="1">Cytoplasm</location>
        <location evidence="1">Cytoskeleton</location>
    </subcellularLocation>
</comment>
<evidence type="ECO:0000256" key="4">
    <source>
        <dbReference type="ARBA" id="ARBA00023054"/>
    </source>
</evidence>
<organism evidence="7 8">
    <name type="scientific">Brassica napus</name>
    <name type="common">Rape</name>
    <dbReference type="NCBI Taxonomy" id="3708"/>
    <lineage>
        <taxon>Eukaryota</taxon>
        <taxon>Viridiplantae</taxon>
        <taxon>Streptophyta</taxon>
        <taxon>Embryophyta</taxon>
        <taxon>Tracheophyta</taxon>
        <taxon>Spermatophyta</taxon>
        <taxon>Magnoliopsida</taxon>
        <taxon>eudicotyledons</taxon>
        <taxon>Gunneridae</taxon>
        <taxon>Pentapetalae</taxon>
        <taxon>rosids</taxon>
        <taxon>malvids</taxon>
        <taxon>Brassicales</taxon>
        <taxon>Brassicaceae</taxon>
        <taxon>Brassiceae</taxon>
        <taxon>Brassica</taxon>
    </lineage>
</organism>
<evidence type="ECO:0000256" key="5">
    <source>
        <dbReference type="ARBA" id="ARBA00023212"/>
    </source>
</evidence>
<keyword evidence="8" id="KW-1185">Reference proteome</keyword>
<protein>
    <submittedName>
        <fullName evidence="7">Uncharacterized protein</fullName>
    </submittedName>
</protein>